<keyword evidence="1" id="KW-1133">Transmembrane helix</keyword>
<feature type="transmembrane region" description="Helical" evidence="1">
    <location>
        <begin position="5"/>
        <end position="23"/>
    </location>
</feature>
<name>A0ABW8TEV6_9CLOT</name>
<keyword evidence="1" id="KW-0472">Membrane</keyword>
<evidence type="ECO:0000313" key="2">
    <source>
        <dbReference type="EMBL" id="MFL0250282.1"/>
    </source>
</evidence>
<gene>
    <name evidence="2" type="ORF">ACJDT4_07580</name>
</gene>
<protein>
    <recommendedName>
        <fullName evidence="4">DUF378 domain-containing protein</fullName>
    </recommendedName>
</protein>
<sequence>MRTILFLIIGGIGFDINHLIAYLNNPVKYMSLVGALENYVLVVLWIVGLYIEKGKFQS</sequence>
<feature type="transmembrane region" description="Helical" evidence="1">
    <location>
        <begin position="29"/>
        <end position="51"/>
    </location>
</feature>
<reference evidence="2 3" key="1">
    <citation type="submission" date="2024-11" db="EMBL/GenBank/DDBJ databases">
        <authorList>
            <person name="Heng Y.C."/>
            <person name="Lim A.C.H."/>
            <person name="Lee J.K.Y."/>
            <person name="Kittelmann S."/>
        </authorList>
    </citation>
    <scope>NUCLEOTIDE SEQUENCE [LARGE SCALE GENOMIC DNA]</scope>
    <source>
        <strain evidence="2 3">WILCCON 0114</strain>
    </source>
</reference>
<organism evidence="2 3">
    <name type="scientific">Clostridium neuense</name>
    <dbReference type="NCBI Taxonomy" id="1728934"/>
    <lineage>
        <taxon>Bacteria</taxon>
        <taxon>Bacillati</taxon>
        <taxon>Bacillota</taxon>
        <taxon>Clostridia</taxon>
        <taxon>Eubacteriales</taxon>
        <taxon>Clostridiaceae</taxon>
        <taxon>Clostridium</taxon>
    </lineage>
</organism>
<accession>A0ABW8TEV6</accession>
<evidence type="ECO:0008006" key="4">
    <source>
        <dbReference type="Google" id="ProtNLM"/>
    </source>
</evidence>
<comment type="caution">
    <text evidence="2">The sequence shown here is derived from an EMBL/GenBank/DDBJ whole genome shotgun (WGS) entry which is preliminary data.</text>
</comment>
<dbReference type="EMBL" id="JBJIAA010000005">
    <property type="protein sequence ID" value="MFL0250282.1"/>
    <property type="molecule type" value="Genomic_DNA"/>
</dbReference>
<keyword evidence="1" id="KW-0812">Transmembrane</keyword>
<evidence type="ECO:0000313" key="3">
    <source>
        <dbReference type="Proteomes" id="UP001623592"/>
    </source>
</evidence>
<dbReference type="Proteomes" id="UP001623592">
    <property type="component" value="Unassembled WGS sequence"/>
</dbReference>
<evidence type="ECO:0000256" key="1">
    <source>
        <dbReference type="SAM" id="Phobius"/>
    </source>
</evidence>
<keyword evidence="3" id="KW-1185">Reference proteome</keyword>
<proteinExistence type="predicted"/>